<dbReference type="RefSeq" id="WP_254100805.1">
    <property type="nucleotide sequence ID" value="NZ_JANATA010000013.1"/>
</dbReference>
<dbReference type="AlphaFoldDB" id="A0AA42BLN5"/>
<evidence type="ECO:0000313" key="1">
    <source>
        <dbReference type="EMBL" id="MCP3428980.1"/>
    </source>
</evidence>
<protein>
    <submittedName>
        <fullName evidence="1">DUF1365 domain-containing protein</fullName>
    </submittedName>
</protein>
<dbReference type="Pfam" id="PF07103">
    <property type="entry name" value="DUF1365"/>
    <property type="match status" value="1"/>
</dbReference>
<proteinExistence type="predicted"/>
<gene>
    <name evidence="1" type="ORF">NLF92_08475</name>
</gene>
<evidence type="ECO:0000313" key="2">
    <source>
        <dbReference type="Proteomes" id="UP001165413"/>
    </source>
</evidence>
<reference evidence="1" key="1">
    <citation type="submission" date="2022-07" db="EMBL/GenBank/DDBJ databases">
        <title>Characterization of the Novel Bacterium Alteromonas immobilis LMIT006 and Alteromonas gregis LMIT007.</title>
        <authorList>
            <person name="Lin X."/>
        </authorList>
    </citation>
    <scope>NUCLEOTIDE SEQUENCE</scope>
    <source>
        <strain evidence="1">LMIT007</strain>
    </source>
</reference>
<organism evidence="1 2">
    <name type="scientific">Opacimonas viscosa</name>
    <dbReference type="NCBI Taxonomy" id="2961944"/>
    <lineage>
        <taxon>Bacteria</taxon>
        <taxon>Pseudomonadati</taxon>
        <taxon>Pseudomonadota</taxon>
        <taxon>Gammaproteobacteria</taxon>
        <taxon>Alteromonadales</taxon>
        <taxon>Alteromonadaceae</taxon>
        <taxon>Opacimonas</taxon>
    </lineage>
</organism>
<dbReference type="PANTHER" id="PTHR33973">
    <property type="entry name" value="OS07G0153300 PROTEIN"/>
    <property type="match status" value="1"/>
</dbReference>
<name>A0AA42BLN5_9ALTE</name>
<accession>A0AA42BLN5</accession>
<dbReference type="InterPro" id="IPR010775">
    <property type="entry name" value="DUF1365"/>
</dbReference>
<sequence length="267" mass="30961">MPTLWADTLVTDVLESAIYRGEVLHQRFTPTQHKFVYDIYLFWLKLSEMEQLANIDGFNVGRKGMLEFRRSDYISPEIHDMSTAVLDKANALKSELDIADPTTISGDVYFMGQPRMLGLYFSPVNFYFIKSDDTFTYMLAEVSNTPWHERHYYLVDLAEQADTDKMFHVSPFNPIDMVYKWRISEPAEQFTLQLSCHKDTKHMTAGLRLTRHALTPQNLLTAKKSIPSMTVKTVIGIYWEAVKLFIKRTPFYGHPGSLRNEITQPKD</sequence>
<dbReference type="PANTHER" id="PTHR33973:SF4">
    <property type="entry name" value="OS07G0153300 PROTEIN"/>
    <property type="match status" value="1"/>
</dbReference>
<dbReference type="EMBL" id="JANATA010000013">
    <property type="protein sequence ID" value="MCP3428980.1"/>
    <property type="molecule type" value="Genomic_DNA"/>
</dbReference>
<dbReference type="Proteomes" id="UP001165413">
    <property type="component" value="Unassembled WGS sequence"/>
</dbReference>
<comment type="caution">
    <text evidence="1">The sequence shown here is derived from an EMBL/GenBank/DDBJ whole genome shotgun (WGS) entry which is preliminary data.</text>
</comment>
<keyword evidence="2" id="KW-1185">Reference proteome</keyword>